<dbReference type="EMBL" id="AWQX01000214">
    <property type="protein sequence ID" value="EST27305.1"/>
    <property type="molecule type" value="Genomic_DNA"/>
</dbReference>
<reference evidence="9 10" key="1">
    <citation type="journal article" date="2014" name="Genome Announc.">
        <title>Draft Genome Sequence of Streptomyces roseochromogenes subsp. oscitans DS 12.976, Producer of the Aminocoumarin Antibiotic Clorobiocin.</title>
        <authorList>
            <person name="Ruckert C."/>
            <person name="Kalinowski J."/>
            <person name="Heide L."/>
            <person name="Apel A.K."/>
        </authorList>
    </citation>
    <scope>NUCLEOTIDE SEQUENCE [LARGE SCALE GENOMIC DNA]</scope>
    <source>
        <strain evidence="9 10">DS 12.976</strain>
    </source>
</reference>
<evidence type="ECO:0000256" key="1">
    <source>
        <dbReference type="ARBA" id="ARBA00000085"/>
    </source>
</evidence>
<comment type="catalytic activity">
    <reaction evidence="1">
        <text>ATP + protein L-histidine = ADP + protein N-phospho-L-histidine.</text>
        <dbReference type="EC" id="2.7.13.3"/>
    </reaction>
</comment>
<dbReference type="Gene3D" id="3.30.565.10">
    <property type="entry name" value="Histidine kinase-like ATPase, C-terminal domain"/>
    <property type="match status" value="1"/>
</dbReference>
<dbReference type="RefSeq" id="WP_023549609.1">
    <property type="nucleotide sequence ID" value="NZ_CM002285.1"/>
</dbReference>
<proteinExistence type="predicted"/>
<feature type="region of interest" description="Disordered" evidence="7">
    <location>
        <begin position="653"/>
        <end position="672"/>
    </location>
</feature>
<evidence type="ECO:0000256" key="6">
    <source>
        <dbReference type="ARBA" id="ARBA00023012"/>
    </source>
</evidence>
<keyword evidence="10" id="KW-1185">Reference proteome</keyword>
<dbReference type="STRING" id="1352936.M878_25235"/>
<dbReference type="Proteomes" id="UP000017984">
    <property type="component" value="Chromosome"/>
</dbReference>
<dbReference type="GO" id="GO:0004673">
    <property type="term" value="F:protein histidine kinase activity"/>
    <property type="evidence" value="ECO:0007669"/>
    <property type="project" value="UniProtKB-EC"/>
</dbReference>
<dbReference type="InterPro" id="IPR013587">
    <property type="entry name" value="Nitrate/nitrite_sensing"/>
</dbReference>
<evidence type="ECO:0000313" key="10">
    <source>
        <dbReference type="Proteomes" id="UP000017984"/>
    </source>
</evidence>
<evidence type="ECO:0000313" key="9">
    <source>
        <dbReference type="EMBL" id="EST27305.1"/>
    </source>
</evidence>
<dbReference type="AlphaFoldDB" id="V6K546"/>
<dbReference type="InterPro" id="IPR003594">
    <property type="entry name" value="HATPase_dom"/>
</dbReference>
<evidence type="ECO:0000256" key="3">
    <source>
        <dbReference type="ARBA" id="ARBA00022553"/>
    </source>
</evidence>
<accession>V6K546</accession>
<keyword evidence="6" id="KW-0902">Two-component regulatory system</keyword>
<dbReference type="HOGENOM" id="CLU_002554_3_1_11"/>
<keyword evidence="5" id="KW-0418">Kinase</keyword>
<evidence type="ECO:0000259" key="8">
    <source>
        <dbReference type="PROSITE" id="PS50906"/>
    </source>
</evidence>
<dbReference type="PANTHER" id="PTHR44936">
    <property type="entry name" value="SENSOR PROTEIN CREC"/>
    <property type="match status" value="1"/>
</dbReference>
<dbReference type="OrthoDB" id="4652229at2"/>
<dbReference type="EC" id="2.7.13.3" evidence="2"/>
<dbReference type="InterPro" id="IPR050980">
    <property type="entry name" value="2C_sensor_his_kinase"/>
</dbReference>
<dbReference type="SUPFAM" id="SSF55874">
    <property type="entry name" value="ATPase domain of HSP90 chaperone/DNA topoisomerase II/histidine kinase"/>
    <property type="match status" value="1"/>
</dbReference>
<dbReference type="GO" id="GO:0000160">
    <property type="term" value="P:phosphorelay signal transduction system"/>
    <property type="evidence" value="ECO:0007669"/>
    <property type="project" value="UniProtKB-KW"/>
</dbReference>
<keyword evidence="4" id="KW-0808">Transferase</keyword>
<evidence type="ECO:0000256" key="5">
    <source>
        <dbReference type="ARBA" id="ARBA00022777"/>
    </source>
</evidence>
<gene>
    <name evidence="9" type="ORF">M878_25235</name>
</gene>
<protein>
    <recommendedName>
        <fullName evidence="2">histidine kinase</fullName>
        <ecNumber evidence="2">2.7.13.3</ecNumber>
    </recommendedName>
</protein>
<feature type="compositionally biased region" description="Basic residues" evidence="7">
    <location>
        <begin position="661"/>
        <end position="672"/>
    </location>
</feature>
<dbReference type="Gene3D" id="6.10.340.10">
    <property type="match status" value="1"/>
</dbReference>
<dbReference type="InterPro" id="IPR010910">
    <property type="entry name" value="Nitrate/nitrite_sensing_bac"/>
</dbReference>
<dbReference type="PANTHER" id="PTHR44936:SF9">
    <property type="entry name" value="SENSOR PROTEIN CREC"/>
    <property type="match status" value="1"/>
</dbReference>
<dbReference type="PROSITE" id="PS50906">
    <property type="entry name" value="NIT"/>
    <property type="match status" value="1"/>
</dbReference>
<comment type="caution">
    <text evidence="9">The sequence shown here is derived from an EMBL/GenBank/DDBJ whole genome shotgun (WGS) entry which is preliminary data.</text>
</comment>
<dbReference type="Pfam" id="PF08376">
    <property type="entry name" value="NIT"/>
    <property type="match status" value="1"/>
</dbReference>
<evidence type="ECO:0000256" key="4">
    <source>
        <dbReference type="ARBA" id="ARBA00022679"/>
    </source>
</evidence>
<keyword evidence="3" id="KW-0597">Phosphoprotein</keyword>
<evidence type="ECO:0000256" key="7">
    <source>
        <dbReference type="SAM" id="MobiDB-lite"/>
    </source>
</evidence>
<organism evidence="9 10">
    <name type="scientific">Streptomyces roseochromogenus subsp. oscitans DS 12.976</name>
    <dbReference type="NCBI Taxonomy" id="1352936"/>
    <lineage>
        <taxon>Bacteria</taxon>
        <taxon>Bacillati</taxon>
        <taxon>Actinomycetota</taxon>
        <taxon>Actinomycetes</taxon>
        <taxon>Kitasatosporales</taxon>
        <taxon>Streptomycetaceae</taxon>
        <taxon>Streptomyces</taxon>
    </lineage>
</organism>
<sequence>MRTQLLAVVVIPVVTALVLGGLRVGSAVRNAQDVDNARRLVRVVDKGTALLQKIEDERDLTALYVAEGRTGDTSRIGTQRSKTDAALAQVRAEAAHVHGTTNSVLATQLAVLDAFGPKTASLRHSVTRSAMRWPTVVDAYTGLITELTDALRLLAPDIAGQTLVMRAGTLETFAQATEKASQRRALLGGVLAEGHFDANEAQSLTLAGRQQQALTEQFLASAPAAQRQFYEHTVTGRDVDKADTLQKQALALQDTSRPTLDADAWFDTMTRKLDLLRRIEQRLIGSAEDESSHEQRQAERSLLTASLVELLMLLLVLGVTHVLVQSIVAPLHTLRASTLDIAQHRLPEVVRLLRESTGAHLKPIEVEPTAVDSTDEIGAVARAFDDVHRDSVRLAFEQAQLRGRINTMFVNLSQRSQSLVERQLELIDRLENGEQDPDLLAGLFKLDHLATRMRRNGENLLVLAGEKAGRRWSAPVRLVDVLRAAISEIEQYQRVQLHGLVTADVDGRAVNDIVHLIAELLENATTFSSPDTEVVVTCRLLSGGGAQVGIQDNGIGMTAEDLAEANDRLLNPPVVDVAVARRMGMFVIGRLSGRHDIRVQLRGSAPHGVTAVVMLPQKLVREHEDHMDPPGLSARYDTEGRLTGWRNYDTTEHIEESAPTRRAHRTRRRGAR</sequence>
<dbReference type="PATRIC" id="fig|1352936.5.peg.5259"/>
<evidence type="ECO:0000256" key="2">
    <source>
        <dbReference type="ARBA" id="ARBA00012438"/>
    </source>
</evidence>
<dbReference type="SMART" id="SM00387">
    <property type="entry name" value="HATPase_c"/>
    <property type="match status" value="1"/>
</dbReference>
<dbReference type="Pfam" id="PF02518">
    <property type="entry name" value="HATPase_c"/>
    <property type="match status" value="1"/>
</dbReference>
<name>V6K546_STRRC</name>
<dbReference type="InterPro" id="IPR036890">
    <property type="entry name" value="HATPase_C_sf"/>
</dbReference>
<feature type="domain" description="NIT" evidence="8">
    <location>
        <begin position="45"/>
        <end position="294"/>
    </location>
</feature>